<evidence type="ECO:0000313" key="1">
    <source>
        <dbReference type="EMBL" id="GMN26267.1"/>
    </source>
</evidence>
<protein>
    <submittedName>
        <fullName evidence="1">Uncharacterized protein</fullName>
    </submittedName>
</protein>
<reference evidence="1" key="1">
    <citation type="submission" date="2023-07" db="EMBL/GenBank/DDBJ databases">
        <title>draft genome sequence of fig (Ficus carica).</title>
        <authorList>
            <person name="Takahashi T."/>
            <person name="Nishimura K."/>
        </authorList>
    </citation>
    <scope>NUCLEOTIDE SEQUENCE</scope>
</reference>
<dbReference type="Gramene" id="FCD_00031464-RA">
    <property type="protein sequence ID" value="FCD_00031464-RA:cds"/>
    <property type="gene ID" value="FCD_00031464"/>
</dbReference>
<dbReference type="Proteomes" id="UP001187192">
    <property type="component" value="Unassembled WGS sequence"/>
</dbReference>
<sequence length="82" mass="8920">MEVCQCSIDDNGGELPAFHRQQWWRTKSEAGPMAPTADGNEDGEPRLVRGYLRRRVGVRDLLACDDAGVAIGDGLLPPQGQV</sequence>
<proteinExistence type="predicted"/>
<name>A0AA87Z0P6_FICCA</name>
<accession>A0AA87Z0P6</accession>
<dbReference type="AlphaFoldDB" id="A0AA87Z0P6"/>
<organism evidence="1 2">
    <name type="scientific">Ficus carica</name>
    <name type="common">Common fig</name>
    <dbReference type="NCBI Taxonomy" id="3494"/>
    <lineage>
        <taxon>Eukaryota</taxon>
        <taxon>Viridiplantae</taxon>
        <taxon>Streptophyta</taxon>
        <taxon>Embryophyta</taxon>
        <taxon>Tracheophyta</taxon>
        <taxon>Spermatophyta</taxon>
        <taxon>Magnoliopsida</taxon>
        <taxon>eudicotyledons</taxon>
        <taxon>Gunneridae</taxon>
        <taxon>Pentapetalae</taxon>
        <taxon>rosids</taxon>
        <taxon>fabids</taxon>
        <taxon>Rosales</taxon>
        <taxon>Moraceae</taxon>
        <taxon>Ficeae</taxon>
        <taxon>Ficus</taxon>
    </lineage>
</organism>
<comment type="caution">
    <text evidence="1">The sequence shown here is derived from an EMBL/GenBank/DDBJ whole genome shotgun (WGS) entry which is preliminary data.</text>
</comment>
<evidence type="ECO:0000313" key="2">
    <source>
        <dbReference type="Proteomes" id="UP001187192"/>
    </source>
</evidence>
<dbReference type="EMBL" id="BTGU01001608">
    <property type="protein sequence ID" value="GMN26267.1"/>
    <property type="molecule type" value="Genomic_DNA"/>
</dbReference>
<keyword evidence="2" id="KW-1185">Reference proteome</keyword>
<gene>
    <name evidence="1" type="ORF">TIFTF001_040824</name>
</gene>